<feature type="compositionally biased region" description="Polar residues" evidence="6">
    <location>
        <begin position="691"/>
        <end position="711"/>
    </location>
</feature>
<dbReference type="SMART" id="SM01423">
    <property type="entry name" value="Milton"/>
    <property type="match status" value="1"/>
</dbReference>
<sequence length="1053" mass="116783">MYRSINSNALQRSMTFDLTDGINNNFIADDGMTERHVGSPGEGVPLDVNDNSRHAFHPPVLVFSRPMLAQCTFRPLDADNFQEYNKELVDILSADNADCRVRHSDDMGINFHNNKINSFRSKRSATAPNSPGPYCKKDNQHLWKSFSAAPSRKNSIHYETLESVTVAELYNVAEDVDQSNEDTPHASGHTTPNDNAAEDTPPVVEPASPRDGPVTEDPSLLRSRTESVSFVKLFNRIRLERDASFESITSDGQSDPKVLDQDMVDNSVYDLLCAERVSQMTKTYNDIEAVTRLLEEKERDLELAARIGQTLLSKNKELSNRTESLEDQLTQANDKVNQLRHDLSMKEELLRFYNEDLELQHGADVTPNEKPTHGINVDFLERKVKNLEDENLNLRLEVRIILRHFVLCPWYLAEVNQQVESLAEELHHKVEENNHQKEEITGFLAQIAELQKKIRLGWEVAGHTDLRSTVSMINEGAFESTKLKLSQGWLLNQLLTIVLSPLQLGSMQDKYDELLEMLEETQDELRIAKGKHKVKASGQHHHSAFAIPTDSLASELETSLQQELSQSTRRAQSWKVFETARAAKRAAAKAAERESTSSTRMSLLSVPTSHNESDSQNQSAYPSDVESFASDGYSADMDSLYGSNPELGRPGIPGSNDLESALKRLAMRRANELNERDFHEEERRKKKEQESMQSGATSPFGTKSPGSVKSYQSGYSNNWSNLPGSGLSSYKMSDKLQIVKPLEGSMTLRHWQHLATPHLGGIFEERDGVQIRGEKKLDLVEEVYSLSDFEEDDDPNVHTRKEQDSSLIYTFTDSTVRNPGPYRGLGTLSSMNSSTSEYPVHSSTPKAEPLTLQAMAQDNTQSTYSMSLGLAALLQSRESAGSDKHAVSRVSAPKFNSASAPDSKTSPPSTQATSPLNLTDLNQRVLSRSVALSSPRTLPGSRSFEQIMKEREHSPQFSLDEADRKEPSLFPPGMTGQGFLQQLKNKGYSLYGLWGGKPKEETASSADSSTDAVGGATAAPAEDPKASAKAVFANGSGVGVLGALTSFRRSGIL</sequence>
<dbReference type="VEuPathDB" id="VectorBase:BGLB036892"/>
<feature type="compositionally biased region" description="Low complexity" evidence="6">
    <location>
        <begin position="1003"/>
        <end position="1012"/>
    </location>
</feature>
<dbReference type="Pfam" id="PF04849">
    <property type="entry name" value="HAP1_N"/>
    <property type="match status" value="1"/>
</dbReference>
<accession>A0A2C9LZT7</accession>
<feature type="region of interest" description="Disordered" evidence="6">
    <location>
        <begin position="587"/>
        <end position="657"/>
    </location>
</feature>
<dbReference type="GO" id="GO:0048311">
    <property type="term" value="P:mitochondrion distribution"/>
    <property type="evidence" value="ECO:0007669"/>
    <property type="project" value="TreeGrafter"/>
</dbReference>
<comment type="similarity">
    <text evidence="2">Belongs to the milton family.</text>
</comment>
<comment type="subcellular location">
    <subcellularLocation>
        <location evidence="1">Mitochondrion</location>
    </subcellularLocation>
</comment>
<evidence type="ECO:0000313" key="10">
    <source>
        <dbReference type="Proteomes" id="UP000076420"/>
    </source>
</evidence>
<gene>
    <name evidence="9" type="primary">106079281</name>
</gene>
<dbReference type="Pfam" id="PF12448">
    <property type="entry name" value="Milton"/>
    <property type="match status" value="1"/>
</dbReference>
<dbReference type="InterPro" id="IPR051946">
    <property type="entry name" value="Intracell_Traff-Reg"/>
</dbReference>
<protein>
    <recommendedName>
        <fullName evidence="11">Trafficking kinesin-binding protein C-terminal domain-containing protein</fullName>
    </recommendedName>
</protein>
<dbReference type="STRING" id="6526.A0A2C9LZT7"/>
<dbReference type="GO" id="GO:0005739">
    <property type="term" value="C:mitochondrion"/>
    <property type="evidence" value="ECO:0007669"/>
    <property type="project" value="UniProtKB-SubCell"/>
</dbReference>
<dbReference type="AlphaFoldDB" id="A0A2C9LZT7"/>
<evidence type="ECO:0000256" key="1">
    <source>
        <dbReference type="ARBA" id="ARBA00004173"/>
    </source>
</evidence>
<feature type="coiled-coil region" evidence="5">
    <location>
        <begin position="287"/>
        <end position="349"/>
    </location>
</feature>
<dbReference type="InterPro" id="IPR022154">
    <property type="entry name" value="TRAK1/2_C"/>
</dbReference>
<proteinExistence type="inferred from homology"/>
<dbReference type="VEuPathDB" id="VectorBase:BGLAX_026986"/>
<dbReference type="SMART" id="SM01424">
    <property type="entry name" value="HAP1_N"/>
    <property type="match status" value="1"/>
</dbReference>
<feature type="compositionally biased region" description="Polar residues" evidence="6">
    <location>
        <begin position="894"/>
        <end position="915"/>
    </location>
</feature>
<evidence type="ECO:0000313" key="9">
    <source>
        <dbReference type="EnsemblMetazoa" id="BGLB036892-PA"/>
    </source>
</evidence>
<dbReference type="GO" id="GO:0047496">
    <property type="term" value="P:vesicle transport along microtubule"/>
    <property type="evidence" value="ECO:0007669"/>
    <property type="project" value="TreeGrafter"/>
</dbReference>
<feature type="compositionally biased region" description="Polar residues" evidence="6">
    <location>
        <begin position="600"/>
        <end position="621"/>
    </location>
</feature>
<dbReference type="GO" id="GO:0006605">
    <property type="term" value="P:protein targeting"/>
    <property type="evidence" value="ECO:0007669"/>
    <property type="project" value="TreeGrafter"/>
</dbReference>
<dbReference type="KEGG" id="bgt:106079281"/>
<feature type="region of interest" description="Disordered" evidence="6">
    <location>
        <begin position="999"/>
        <end position="1027"/>
    </location>
</feature>
<evidence type="ECO:0000259" key="8">
    <source>
        <dbReference type="SMART" id="SM01424"/>
    </source>
</evidence>
<evidence type="ECO:0000256" key="2">
    <source>
        <dbReference type="ARBA" id="ARBA00007007"/>
    </source>
</evidence>
<reference evidence="9" key="1">
    <citation type="submission" date="2020-05" db="UniProtKB">
        <authorList>
            <consortium name="EnsemblMetazoa"/>
        </authorList>
    </citation>
    <scope>IDENTIFICATION</scope>
    <source>
        <strain evidence="9">BB02</strain>
    </source>
</reference>
<dbReference type="Proteomes" id="UP000076420">
    <property type="component" value="Unassembled WGS sequence"/>
</dbReference>
<organism evidence="9 10">
    <name type="scientific">Biomphalaria glabrata</name>
    <name type="common">Bloodfluke planorb</name>
    <name type="synonym">Freshwater snail</name>
    <dbReference type="NCBI Taxonomy" id="6526"/>
    <lineage>
        <taxon>Eukaryota</taxon>
        <taxon>Metazoa</taxon>
        <taxon>Spiralia</taxon>
        <taxon>Lophotrochozoa</taxon>
        <taxon>Mollusca</taxon>
        <taxon>Gastropoda</taxon>
        <taxon>Heterobranchia</taxon>
        <taxon>Euthyneura</taxon>
        <taxon>Panpulmonata</taxon>
        <taxon>Hygrophila</taxon>
        <taxon>Lymnaeoidea</taxon>
        <taxon>Planorbidae</taxon>
        <taxon>Biomphalaria</taxon>
    </lineage>
</organism>
<feature type="region of interest" description="Disordered" evidence="6">
    <location>
        <begin position="884"/>
        <end position="915"/>
    </location>
</feature>
<feature type="compositionally biased region" description="Basic and acidic residues" evidence="6">
    <location>
        <begin position="671"/>
        <end position="690"/>
    </location>
</feature>
<keyword evidence="4" id="KW-0496">Mitochondrion</keyword>
<feature type="coiled-coil region" evidence="5">
    <location>
        <begin position="504"/>
        <end position="531"/>
    </location>
</feature>
<feature type="coiled-coil region" evidence="5">
    <location>
        <begin position="377"/>
        <end position="453"/>
    </location>
</feature>
<dbReference type="PANTHER" id="PTHR15751:SF12">
    <property type="entry name" value="TRAFFICKING KINESIN-BINDING PROTEIN MILT"/>
    <property type="match status" value="1"/>
</dbReference>
<dbReference type="OrthoDB" id="10067624at2759"/>
<evidence type="ECO:0000259" key="7">
    <source>
        <dbReference type="SMART" id="SM01423"/>
    </source>
</evidence>
<evidence type="ECO:0000256" key="5">
    <source>
        <dbReference type="SAM" id="Coils"/>
    </source>
</evidence>
<evidence type="ECO:0000256" key="4">
    <source>
        <dbReference type="ARBA" id="ARBA00023128"/>
    </source>
</evidence>
<name>A0A2C9LZT7_BIOGL</name>
<feature type="region of interest" description="Disordered" evidence="6">
    <location>
        <begin position="671"/>
        <end position="711"/>
    </location>
</feature>
<feature type="region of interest" description="Disordered" evidence="6">
    <location>
        <begin position="178"/>
        <end position="221"/>
    </location>
</feature>
<dbReference type="InterPro" id="IPR006933">
    <property type="entry name" value="HAP1_N"/>
</dbReference>
<evidence type="ECO:0000256" key="3">
    <source>
        <dbReference type="ARBA" id="ARBA00023054"/>
    </source>
</evidence>
<evidence type="ECO:0008006" key="11">
    <source>
        <dbReference type="Google" id="ProtNLM"/>
    </source>
</evidence>
<dbReference type="GO" id="GO:0017022">
    <property type="term" value="F:myosin binding"/>
    <property type="evidence" value="ECO:0007669"/>
    <property type="project" value="TreeGrafter"/>
</dbReference>
<feature type="domain" description="HAP1 N-terminal" evidence="8">
    <location>
        <begin position="86"/>
        <end position="531"/>
    </location>
</feature>
<feature type="domain" description="Trafficking kinesin-binding protein C-terminal" evidence="7">
    <location>
        <begin position="576"/>
        <end position="745"/>
    </location>
</feature>
<dbReference type="PANTHER" id="PTHR15751">
    <property type="entry name" value="TRAFFICKING KINESIN-BINDING PROTEIN"/>
    <property type="match status" value="1"/>
</dbReference>
<keyword evidence="3 5" id="KW-0175">Coiled coil</keyword>
<dbReference type="EnsemblMetazoa" id="BGLB036892-RA">
    <property type="protein sequence ID" value="BGLB036892-PA"/>
    <property type="gene ID" value="BGLB036892"/>
</dbReference>
<evidence type="ECO:0000256" key="6">
    <source>
        <dbReference type="SAM" id="MobiDB-lite"/>
    </source>
</evidence>
<dbReference type="GO" id="GO:0031410">
    <property type="term" value="C:cytoplasmic vesicle"/>
    <property type="evidence" value="ECO:0007669"/>
    <property type="project" value="TreeGrafter"/>
</dbReference>